<evidence type="ECO:0000313" key="2">
    <source>
        <dbReference type="EMBL" id="KAG5388826.1"/>
    </source>
</evidence>
<evidence type="ECO:0000256" key="1">
    <source>
        <dbReference type="SAM" id="MobiDB-lite"/>
    </source>
</evidence>
<organism evidence="2 3">
    <name type="scientific">Brassica rapa subsp. trilocularis</name>
    <dbReference type="NCBI Taxonomy" id="1813537"/>
    <lineage>
        <taxon>Eukaryota</taxon>
        <taxon>Viridiplantae</taxon>
        <taxon>Streptophyta</taxon>
        <taxon>Embryophyta</taxon>
        <taxon>Tracheophyta</taxon>
        <taxon>Spermatophyta</taxon>
        <taxon>Magnoliopsida</taxon>
        <taxon>eudicotyledons</taxon>
        <taxon>Gunneridae</taxon>
        <taxon>Pentapetalae</taxon>
        <taxon>rosids</taxon>
        <taxon>malvids</taxon>
        <taxon>Brassicales</taxon>
        <taxon>Brassicaceae</taxon>
        <taxon>Brassiceae</taxon>
        <taxon>Brassica</taxon>
    </lineage>
</organism>
<feature type="region of interest" description="Disordered" evidence="1">
    <location>
        <begin position="77"/>
        <end position="102"/>
    </location>
</feature>
<keyword evidence="3" id="KW-1185">Reference proteome</keyword>
<feature type="region of interest" description="Disordered" evidence="1">
    <location>
        <begin position="393"/>
        <end position="462"/>
    </location>
</feature>
<feature type="compositionally biased region" description="Basic residues" evidence="1">
    <location>
        <begin position="792"/>
        <end position="804"/>
    </location>
</feature>
<feature type="compositionally biased region" description="Basic residues" evidence="1">
    <location>
        <begin position="89"/>
        <end position="100"/>
    </location>
</feature>
<sequence>MFWNLFRVFTGSGTFRRNMVILESFGAFGGAELHRCVRCLAMYRDHPTSFELSFQCHRSQVNKHHVAEVMPVLLKSGQSASREEAAEKRKPRRSMQHSARRSMEIPDRGPCIFYDCVKPRNNHKLPECPWMTRNPIYVISKPLGPGDLLIPHAKQSEHDILTTKYKNLLSLCLSPRTPYILAPKSVYAFTLLPLSHHSKKWRYSIFSDLRNYHQNCVFIRGNLTFIFDPRTGQLINAEGNEIPDVIAVAEMNTFDLTSQWYNWGSEDLFRGLPHENHIEELEGLVSRRKQKQISEDLILCKIFPYTISGDAFSWFSKLQPRSLTCWEDIKGAFLGKYFSEVVATRSKRFDYMVDKMIEDHEKGIITSLSQISISQLMDFSYSEQDEDFEIPTTHVKQPDIQVHHADESKQKDELNREKLVNHDTVEDDEYHVSGEQSKVEEADTKDPTSASIDSSNSESIDVRTSETIDTDICHQSIPSTIPDATIVYVRTERLKAIRDYNIGVADISDTSSSSIDILTITSIVTPTSSSIDPSTSEMIDTDFCHRSIPVEIPERSSCLQDIANSTQESIDESSCDHTSDVDKVTLKDFLELEEWLRQKLDDQLASGKGLENSLKADDIDRHKLDEIDRHPPYNIDLQSPKEHTSGASHLAVPENLRPPLCEEEAVGICKRVKRIHDPVKFVVPYEVFEAESPIPPDKSLELSSYGGVFDDNKYVEASQRGLRFRDEVDNCPAEVPSSDINRTKSIDTIISSSIDTGQIPSIDTLRKSEQKEFEVCPNLFNGGTTMRSDKSGRKKRRNWKKRKRIKGDPQLSLIPHFSDGVKKPRVRSRCFSQPFAKLKALLIAEMIDKGEGYKEKIRERRIVQKILKWINLSTMFTLAEIV</sequence>
<evidence type="ECO:0000313" key="3">
    <source>
        <dbReference type="Proteomes" id="UP000823674"/>
    </source>
</evidence>
<feature type="region of interest" description="Disordered" evidence="1">
    <location>
        <begin position="784"/>
        <end position="804"/>
    </location>
</feature>
<protein>
    <recommendedName>
        <fullName evidence="4">Retrotransposon gag domain-containing protein</fullName>
    </recommendedName>
</protein>
<feature type="compositionally biased region" description="Basic and acidic residues" evidence="1">
    <location>
        <begin position="437"/>
        <end position="446"/>
    </location>
</feature>
<feature type="compositionally biased region" description="Low complexity" evidence="1">
    <location>
        <begin position="449"/>
        <end position="459"/>
    </location>
</feature>
<evidence type="ECO:0008006" key="4">
    <source>
        <dbReference type="Google" id="ProtNLM"/>
    </source>
</evidence>
<dbReference type="EMBL" id="JADBGQ010000007">
    <property type="protein sequence ID" value="KAG5388826.1"/>
    <property type="molecule type" value="Genomic_DNA"/>
</dbReference>
<dbReference type="Proteomes" id="UP000823674">
    <property type="component" value="Chromosome A08"/>
</dbReference>
<proteinExistence type="predicted"/>
<feature type="compositionally biased region" description="Basic and acidic residues" evidence="1">
    <location>
        <begin position="401"/>
        <end position="424"/>
    </location>
</feature>
<reference evidence="2 3" key="1">
    <citation type="submission" date="2021-03" db="EMBL/GenBank/DDBJ databases">
        <authorList>
            <person name="King G.J."/>
            <person name="Bancroft I."/>
            <person name="Baten A."/>
            <person name="Bloomfield J."/>
            <person name="Borpatragohain P."/>
            <person name="He Z."/>
            <person name="Irish N."/>
            <person name="Irwin J."/>
            <person name="Liu K."/>
            <person name="Mauleon R.P."/>
            <person name="Moore J."/>
            <person name="Morris R."/>
            <person name="Ostergaard L."/>
            <person name="Wang B."/>
            <person name="Wells R."/>
        </authorList>
    </citation>
    <scope>NUCLEOTIDE SEQUENCE [LARGE SCALE GENOMIC DNA]</scope>
    <source>
        <strain evidence="2">R-o-18</strain>
        <tissue evidence="2">Leaf</tissue>
    </source>
</reference>
<name>A0ABQ7LSW2_BRACM</name>
<comment type="caution">
    <text evidence="2">The sequence shown here is derived from an EMBL/GenBank/DDBJ whole genome shotgun (WGS) entry which is preliminary data.</text>
</comment>
<gene>
    <name evidence="2" type="primary">A08g505370.1_BraROA</name>
    <name evidence="2" type="ORF">IGI04_030367</name>
</gene>
<accession>A0ABQ7LSW2</accession>